<name>A0ABS6VTL8_9GAMM</name>
<protein>
    <recommendedName>
        <fullName evidence="4">Serine protease</fullName>
    </recommendedName>
</protein>
<feature type="signal peptide" evidence="1">
    <location>
        <begin position="1"/>
        <end position="18"/>
    </location>
</feature>
<dbReference type="Proteomes" id="UP001166291">
    <property type="component" value="Unassembled WGS sequence"/>
</dbReference>
<accession>A0ABS6VTL8</accession>
<organism evidence="2 3">
    <name type="scientific">Zhongshania aquimaris</name>
    <dbReference type="NCBI Taxonomy" id="2857107"/>
    <lineage>
        <taxon>Bacteria</taxon>
        <taxon>Pseudomonadati</taxon>
        <taxon>Pseudomonadota</taxon>
        <taxon>Gammaproteobacteria</taxon>
        <taxon>Cellvibrionales</taxon>
        <taxon>Spongiibacteraceae</taxon>
        <taxon>Zhongshania</taxon>
    </lineage>
</organism>
<evidence type="ECO:0000313" key="3">
    <source>
        <dbReference type="Proteomes" id="UP001166291"/>
    </source>
</evidence>
<evidence type="ECO:0000256" key="1">
    <source>
        <dbReference type="SAM" id="SignalP"/>
    </source>
</evidence>
<dbReference type="EMBL" id="JAHWDQ010000003">
    <property type="protein sequence ID" value="MBW2941662.1"/>
    <property type="molecule type" value="Genomic_DNA"/>
</dbReference>
<keyword evidence="1" id="KW-0732">Signal</keyword>
<gene>
    <name evidence="2" type="ORF">KXJ70_12770</name>
</gene>
<sequence>MFPILVLFALFTLLSACSNQPLPHQSNTESRVVGGDRDVKGCIRSAGYSWCEYTAQCERPWELAAEQGFALENEGFINYCAEAD</sequence>
<comment type="caution">
    <text evidence="2">The sequence shown here is derived from an EMBL/GenBank/DDBJ whole genome shotgun (WGS) entry which is preliminary data.</text>
</comment>
<reference evidence="2" key="1">
    <citation type="submission" date="2021-07" db="EMBL/GenBank/DDBJ databases">
        <title>Zhongshania sp. CAU 1632 isolated from seawater.</title>
        <authorList>
            <person name="Kim W."/>
        </authorList>
    </citation>
    <scope>NUCLEOTIDE SEQUENCE</scope>
    <source>
        <strain evidence="2">CAU 1632</strain>
    </source>
</reference>
<dbReference type="RefSeq" id="WP_219043898.1">
    <property type="nucleotide sequence ID" value="NZ_JAHWDQ010000003.1"/>
</dbReference>
<feature type="chain" id="PRO_5047094916" description="Serine protease" evidence="1">
    <location>
        <begin position="19"/>
        <end position="84"/>
    </location>
</feature>
<proteinExistence type="predicted"/>
<evidence type="ECO:0008006" key="4">
    <source>
        <dbReference type="Google" id="ProtNLM"/>
    </source>
</evidence>
<keyword evidence="3" id="KW-1185">Reference proteome</keyword>
<evidence type="ECO:0000313" key="2">
    <source>
        <dbReference type="EMBL" id="MBW2941662.1"/>
    </source>
</evidence>